<reference evidence="1" key="1">
    <citation type="submission" date="2021-04" db="EMBL/GenBank/DDBJ databases">
        <title>The genome sequence of Ideonella sp. 4Y11.</title>
        <authorList>
            <person name="Liu Y."/>
        </authorList>
    </citation>
    <scope>NUCLEOTIDE SEQUENCE</scope>
    <source>
        <strain evidence="1">4Y11</strain>
    </source>
</reference>
<proteinExistence type="predicted"/>
<accession>A0A941BIG1</accession>
<dbReference type="AlphaFoldDB" id="A0A941BIG1"/>
<dbReference type="EMBL" id="JAGQDE010000002">
    <property type="protein sequence ID" value="MBQ0957808.1"/>
    <property type="molecule type" value="Genomic_DNA"/>
</dbReference>
<evidence type="ECO:0000313" key="1">
    <source>
        <dbReference type="EMBL" id="MBQ0957808.1"/>
    </source>
</evidence>
<dbReference type="InterPro" id="IPR046788">
    <property type="entry name" value="Methyltransf_35"/>
</dbReference>
<comment type="caution">
    <text evidence="1">The sequence shown here is derived from an EMBL/GenBank/DDBJ whole genome shotgun (WGS) entry which is preliminary data.</text>
</comment>
<keyword evidence="2" id="KW-1185">Reference proteome</keyword>
<dbReference type="RefSeq" id="WP_210800216.1">
    <property type="nucleotide sequence ID" value="NZ_JAGQDE010000002.1"/>
</dbReference>
<dbReference type="Pfam" id="PF20553">
    <property type="entry name" value="Methyltransf_35"/>
    <property type="match status" value="1"/>
</dbReference>
<name>A0A941BIG1_9BURK</name>
<organism evidence="1 2">
    <name type="scientific">Ideonella aquatica</name>
    <dbReference type="NCBI Taxonomy" id="2824119"/>
    <lineage>
        <taxon>Bacteria</taxon>
        <taxon>Pseudomonadati</taxon>
        <taxon>Pseudomonadota</taxon>
        <taxon>Betaproteobacteria</taxon>
        <taxon>Burkholderiales</taxon>
        <taxon>Sphaerotilaceae</taxon>
        <taxon>Ideonella</taxon>
    </lineage>
</organism>
<evidence type="ECO:0000313" key="2">
    <source>
        <dbReference type="Proteomes" id="UP000678374"/>
    </source>
</evidence>
<sequence length="344" mass="38359">MSGTPSFERFDYLLRTNKHIERKLVFDVLDSAAQKIGFGDHWYLGFGSMWFGDFRLAHRRLGIDSMVSVEYSDYASRAEFNRPFAGVTVEPGDCNVVMANMAVERWSKPVIAWLDYDGHLNDEVVKDIDIILSRAQPNSVVLITVNGARGTYRVRKPDGKIEKQETSVGVVAGFLGDGSIPTRFEPQPTGKGTFRDIPEAVFPEFLSEAIASYMEHQVVTGARESNGKRIKFIPLYRLHHRDGADMVTVGGALVTDDTEAIWLDSLARQPLLYGETGQTSYCRLDLVPVTVKEKIALDGCLPDIGDGTEFLAAARACGIALADAELTKYRKFYRHFPVFVETTM</sequence>
<protein>
    <submittedName>
        <fullName evidence="1">Uncharacterized protein</fullName>
    </submittedName>
</protein>
<gene>
    <name evidence="1" type="ORF">KAK06_02450</name>
</gene>
<dbReference type="Proteomes" id="UP000678374">
    <property type="component" value="Unassembled WGS sequence"/>
</dbReference>